<reference evidence="2" key="1">
    <citation type="submission" date="2021-01" db="EMBL/GenBank/DDBJ databases">
        <authorList>
            <person name="Corre E."/>
            <person name="Pelletier E."/>
            <person name="Niang G."/>
            <person name="Scheremetjew M."/>
            <person name="Finn R."/>
            <person name="Kale V."/>
            <person name="Holt S."/>
            <person name="Cochrane G."/>
            <person name="Meng A."/>
            <person name="Brown T."/>
            <person name="Cohen L."/>
        </authorList>
    </citation>
    <scope>NUCLEOTIDE SEQUENCE</scope>
    <source>
        <strain evidence="2">SAG 36.94</strain>
    </source>
</reference>
<accession>A0A7S1TDR3</accession>
<dbReference type="InterPro" id="IPR002683">
    <property type="entry name" value="PsbP_C"/>
</dbReference>
<dbReference type="GO" id="GO:0009523">
    <property type="term" value="C:photosystem II"/>
    <property type="evidence" value="ECO:0007669"/>
    <property type="project" value="InterPro"/>
</dbReference>
<dbReference type="PANTHER" id="PTHR31407:SF16">
    <property type="entry name" value="PSBP DOMAIN-CONTAINING PROTEIN 7, CHLOROPLASTIC"/>
    <property type="match status" value="1"/>
</dbReference>
<dbReference type="Pfam" id="PF01789">
    <property type="entry name" value="PsbP"/>
    <property type="match status" value="1"/>
</dbReference>
<dbReference type="PANTHER" id="PTHR31407">
    <property type="match status" value="1"/>
</dbReference>
<proteinExistence type="predicted"/>
<organism evidence="2">
    <name type="scientific">Compsopogon caeruleus</name>
    <dbReference type="NCBI Taxonomy" id="31354"/>
    <lineage>
        <taxon>Eukaryota</taxon>
        <taxon>Rhodophyta</taxon>
        <taxon>Compsopogonophyceae</taxon>
        <taxon>Compsopogonales</taxon>
        <taxon>Compsopogonaceae</taxon>
        <taxon>Compsopogon</taxon>
    </lineage>
</organism>
<dbReference type="SUPFAM" id="SSF55724">
    <property type="entry name" value="Mog1p/PsbP-like"/>
    <property type="match status" value="1"/>
</dbReference>
<dbReference type="EMBL" id="HBGH01008998">
    <property type="protein sequence ID" value="CAD9232855.1"/>
    <property type="molecule type" value="Transcribed_RNA"/>
</dbReference>
<dbReference type="GO" id="GO:0015979">
    <property type="term" value="P:photosynthesis"/>
    <property type="evidence" value="ECO:0007669"/>
    <property type="project" value="InterPro"/>
</dbReference>
<dbReference type="GO" id="GO:0019898">
    <property type="term" value="C:extrinsic component of membrane"/>
    <property type="evidence" value="ECO:0007669"/>
    <property type="project" value="InterPro"/>
</dbReference>
<evidence type="ECO:0000313" key="2">
    <source>
        <dbReference type="EMBL" id="CAD9232855.1"/>
    </source>
</evidence>
<feature type="domain" description="PsbP C-terminal" evidence="1">
    <location>
        <begin position="78"/>
        <end position="230"/>
    </location>
</feature>
<gene>
    <name evidence="2" type="ORF">CCAE0312_LOCUS4940</name>
</gene>
<dbReference type="Gene3D" id="3.40.1000.10">
    <property type="entry name" value="Mog1/PsbP, alpha/beta/alpha sandwich"/>
    <property type="match status" value="1"/>
</dbReference>
<protein>
    <recommendedName>
        <fullName evidence="1">PsbP C-terminal domain-containing protein</fullName>
    </recommendedName>
</protein>
<name>A0A7S1TDR3_9RHOD</name>
<dbReference type="InterPro" id="IPR016123">
    <property type="entry name" value="Mog1/PsbP_a/b/a-sand"/>
</dbReference>
<dbReference type="GO" id="GO:0005509">
    <property type="term" value="F:calcium ion binding"/>
    <property type="evidence" value="ECO:0007669"/>
    <property type="project" value="InterPro"/>
</dbReference>
<evidence type="ECO:0000259" key="1">
    <source>
        <dbReference type="Pfam" id="PF01789"/>
    </source>
</evidence>
<sequence length="234" mass="25542">MPAPGFVEVPLWATAKSFGDQSRLIMAMSSSSNPGNARCSRRAIIHGLVAAPLATAVISTTIGTGMDQFVPSVNAAEGVKVYTEKQAGAYSFEYPTDWVKQETTISGGRFLVVVSPKDAAENINVSVTATGIPNDFQRLTSFGPVDNVVSSIIPNKKELDGKMLSISTEANQYLFEYQLRPNEKSDLRHLYSVWVLVPGTRLVTLTAQCLDSQFPEYEATFRKIIDSFHVSTNI</sequence>
<dbReference type="AlphaFoldDB" id="A0A7S1TDR3"/>